<evidence type="ECO:0000313" key="5">
    <source>
        <dbReference type="Proteomes" id="UP000016923"/>
    </source>
</evidence>
<feature type="domain" description="DUF4246" evidence="2">
    <location>
        <begin position="303"/>
        <end position="629"/>
    </location>
</feature>
<name>S3CPC6_OPHP1</name>
<dbReference type="PANTHER" id="PTHR33119">
    <property type="entry name" value="IFI3P"/>
    <property type="match status" value="1"/>
</dbReference>
<evidence type="ECO:0000313" key="4">
    <source>
        <dbReference type="EMBL" id="EPE02455.1"/>
    </source>
</evidence>
<dbReference type="AlphaFoldDB" id="S3CPC6"/>
<gene>
    <name evidence="4" type="ORF">F503_06748</name>
</gene>
<feature type="domain" description="DUF4246" evidence="2">
    <location>
        <begin position="795"/>
        <end position="856"/>
    </location>
</feature>
<feature type="domain" description="DUF4246" evidence="3">
    <location>
        <begin position="80"/>
        <end position="147"/>
    </location>
</feature>
<keyword evidence="5" id="KW-1185">Reference proteome</keyword>
<dbReference type="InterPro" id="IPR025340">
    <property type="entry name" value="DUF4246"/>
</dbReference>
<reference evidence="4 5" key="1">
    <citation type="journal article" date="2013" name="BMC Genomics">
        <title>The genome and transcriptome of the pine saprophyte Ophiostoma piceae, and a comparison with the bark beetle-associated pine pathogen Grosmannia clavigera.</title>
        <authorList>
            <person name="Haridas S."/>
            <person name="Wang Y."/>
            <person name="Lim L."/>
            <person name="Massoumi Alamouti S."/>
            <person name="Jackman S."/>
            <person name="Docking R."/>
            <person name="Robertson G."/>
            <person name="Birol I."/>
            <person name="Bohlmann J."/>
            <person name="Breuil C."/>
        </authorList>
    </citation>
    <scope>NUCLEOTIDE SEQUENCE [LARGE SCALE GENOMIC DNA]</scope>
    <source>
        <strain evidence="4 5">UAMH 11346</strain>
    </source>
</reference>
<dbReference type="HOGENOM" id="CLU_012066_2_0_1"/>
<dbReference type="Pfam" id="PF14033">
    <property type="entry name" value="DUF4246"/>
    <property type="match status" value="4"/>
</dbReference>
<evidence type="ECO:0000259" key="3">
    <source>
        <dbReference type="Pfam" id="PF21666"/>
    </source>
</evidence>
<evidence type="ECO:0000256" key="1">
    <source>
        <dbReference type="SAM" id="MobiDB-lite"/>
    </source>
</evidence>
<feature type="domain" description="DUF4246" evidence="2">
    <location>
        <begin position="180"/>
        <end position="245"/>
    </location>
</feature>
<dbReference type="InterPro" id="IPR049207">
    <property type="entry name" value="DUF4246_N"/>
</dbReference>
<dbReference type="STRING" id="1262450.S3CPC6"/>
<feature type="region of interest" description="Disordered" evidence="1">
    <location>
        <begin position="236"/>
        <end position="270"/>
    </location>
</feature>
<accession>S3CPC6</accession>
<evidence type="ECO:0000259" key="2">
    <source>
        <dbReference type="Pfam" id="PF14033"/>
    </source>
</evidence>
<dbReference type="InterPro" id="IPR049192">
    <property type="entry name" value="DUF4246_C"/>
</dbReference>
<dbReference type="OMA" id="TYGVEWE"/>
<dbReference type="PANTHER" id="PTHR33119:SF1">
    <property type="entry name" value="FE2OG DIOXYGENASE DOMAIN-CONTAINING PROTEIN"/>
    <property type="match status" value="1"/>
</dbReference>
<dbReference type="VEuPathDB" id="FungiDB:F503_06748"/>
<feature type="compositionally biased region" description="Polar residues" evidence="1">
    <location>
        <begin position="779"/>
        <end position="791"/>
    </location>
</feature>
<organism evidence="4 5">
    <name type="scientific">Ophiostoma piceae (strain UAMH 11346)</name>
    <name type="common">Sap stain fungus</name>
    <dbReference type="NCBI Taxonomy" id="1262450"/>
    <lineage>
        <taxon>Eukaryota</taxon>
        <taxon>Fungi</taxon>
        <taxon>Dikarya</taxon>
        <taxon>Ascomycota</taxon>
        <taxon>Pezizomycotina</taxon>
        <taxon>Sordariomycetes</taxon>
        <taxon>Sordariomycetidae</taxon>
        <taxon>Ophiostomatales</taxon>
        <taxon>Ophiostomataceae</taxon>
        <taxon>Ophiostoma</taxon>
    </lineage>
</organism>
<dbReference type="OrthoDB" id="415532at2759"/>
<dbReference type="Proteomes" id="UP000016923">
    <property type="component" value="Unassembled WGS sequence"/>
</dbReference>
<dbReference type="Pfam" id="PF21666">
    <property type="entry name" value="DUF4246_N"/>
    <property type="match status" value="1"/>
</dbReference>
<feature type="compositionally biased region" description="Basic and acidic residues" evidence="1">
    <location>
        <begin position="254"/>
        <end position="264"/>
    </location>
</feature>
<dbReference type="EMBL" id="KE148178">
    <property type="protein sequence ID" value="EPE02455.1"/>
    <property type="molecule type" value="Genomic_DNA"/>
</dbReference>
<feature type="domain" description="DUF4246" evidence="2">
    <location>
        <begin position="665"/>
        <end position="704"/>
    </location>
</feature>
<feature type="region of interest" description="Disordered" evidence="1">
    <location>
        <begin position="779"/>
        <end position="800"/>
    </location>
</feature>
<protein>
    <submittedName>
        <fullName evidence="4">Uncharacterized protein</fullName>
    </submittedName>
</protein>
<sequence>MSKFSQMADIIFPFRHRAILIRRSCIAALLPGTHTWSLTSNNSHFKKRFIHVSDGCHNQSQMASATPTKMDNSGEGPLRVPGFGGMPMTFQLPANSRFAHGFNEWRQSPIITAQEQAMVIVMNRLTDKPGWSELIFDDETVAQWRAELDAERAQTRQCKDTSGKTLTDVFLANPRLLRGATWDWCVQELRDKARDFRERGHVRVLDTGSCVCKADSLDLGALAATMRREVEPLASAVTEQTGRHQKPVIPQAEQPREDVHRPPEPVDVPNPDTGLLGALDREFLTNWYWKPSHLGPVLDIDGSAHLIKKLVDPLKFPLVYGKSLVLEKGGAVSLEHSLESYAGATIPMLPDMTVPKRNFDETDNGTLSNDNEWCKKYQCLPFDVAFRPASESNATSTVRITSYINDIHPDYKKLYAAIESVLSRCIEPWNDCIMPGHADAYNSDISCQLGRVPLRIITFGIEHINTLPGWADAFDLNWNRHMPPNDSELWKLAKEYLERPDRLDVDSVEPLPGLTDWAPGDKRTAYLLRQKIKACLERFDHPEPGTAFSYDEWRNGRHRNRAIIEEVPPYMRYACGQKLRNATQAPRRGLPDPEKCAFLPLQDHFHDTGLQVFAEIQSIELTPEELSYAPDASDRSASYTEVALKLLKDSLAKNDPVELNENSDMDGWRIAGRLNEHVSAVAVFVFDAENITPPRIAFQQNTECDYYAYWKYAIGGPPDYDPFDKYESRHNPLPDDTATLGELFHVPQLGMFTDLMMLAEKSQFPMSVALLTSECELQDGSQIESEPTSSPKETKSGQGRLVTFPNVVQHRIEPFQLRDNTRPGRLRWLTLYLVDPNYRICSTRNVPPQNRDWWAESASRLLARNKMPQELVDQILSHTDDWPMAASRLQHHGDSFSIRMRLDDVESCCENQDKYSEGDE</sequence>
<proteinExistence type="predicted"/>
<dbReference type="eggNOG" id="ENOG502QQIE">
    <property type="taxonomic scope" value="Eukaryota"/>
</dbReference>